<evidence type="ECO:0000313" key="1">
    <source>
        <dbReference type="EMBL" id="GJN34909.1"/>
    </source>
</evidence>
<proteinExistence type="predicted"/>
<dbReference type="Proteomes" id="UP001054889">
    <property type="component" value="Unassembled WGS sequence"/>
</dbReference>
<evidence type="ECO:0000313" key="2">
    <source>
        <dbReference type="Proteomes" id="UP001054889"/>
    </source>
</evidence>
<name>A0AAV5FJE0_ELECO</name>
<gene>
    <name evidence="1" type="primary">gb23617</name>
    <name evidence="1" type="ORF">PR202_gb23617</name>
</gene>
<organism evidence="1 2">
    <name type="scientific">Eleusine coracana subsp. coracana</name>
    <dbReference type="NCBI Taxonomy" id="191504"/>
    <lineage>
        <taxon>Eukaryota</taxon>
        <taxon>Viridiplantae</taxon>
        <taxon>Streptophyta</taxon>
        <taxon>Embryophyta</taxon>
        <taxon>Tracheophyta</taxon>
        <taxon>Spermatophyta</taxon>
        <taxon>Magnoliopsida</taxon>
        <taxon>Liliopsida</taxon>
        <taxon>Poales</taxon>
        <taxon>Poaceae</taxon>
        <taxon>PACMAD clade</taxon>
        <taxon>Chloridoideae</taxon>
        <taxon>Cynodonteae</taxon>
        <taxon>Eleusininae</taxon>
        <taxon>Eleusine</taxon>
    </lineage>
</organism>
<dbReference type="EMBL" id="BQKI01000086">
    <property type="protein sequence ID" value="GJN34909.1"/>
    <property type="molecule type" value="Genomic_DNA"/>
</dbReference>
<reference evidence="1" key="2">
    <citation type="submission" date="2021-12" db="EMBL/GenBank/DDBJ databases">
        <title>Resequencing data analysis of finger millet.</title>
        <authorList>
            <person name="Hatakeyama M."/>
            <person name="Aluri S."/>
            <person name="Balachadran M.T."/>
            <person name="Sivarajan S.R."/>
            <person name="Poveda L."/>
            <person name="Shimizu-Inatsugi R."/>
            <person name="Schlapbach R."/>
            <person name="Sreeman S.M."/>
            <person name="Shimizu K.K."/>
        </authorList>
    </citation>
    <scope>NUCLEOTIDE SEQUENCE</scope>
</reference>
<sequence length="72" mass="7986">MRYPLLSGGERLSRECRRTQEKVSILPSSWELGSYGSIATHVSLTVHGLVSMNSFVFSGKSAIYRALLEPEV</sequence>
<dbReference type="AlphaFoldDB" id="A0AAV5FJE0"/>
<comment type="caution">
    <text evidence="1">The sequence shown here is derived from an EMBL/GenBank/DDBJ whole genome shotgun (WGS) entry which is preliminary data.</text>
</comment>
<accession>A0AAV5FJE0</accession>
<keyword evidence="2" id="KW-1185">Reference proteome</keyword>
<protein>
    <submittedName>
        <fullName evidence="1">Uncharacterized protein</fullName>
    </submittedName>
</protein>
<reference evidence="1" key="1">
    <citation type="journal article" date="2018" name="DNA Res.">
        <title>Multiple hybrid de novo genome assembly of finger millet, an orphan allotetraploid crop.</title>
        <authorList>
            <person name="Hatakeyama M."/>
            <person name="Aluri S."/>
            <person name="Balachadran M.T."/>
            <person name="Sivarajan S.R."/>
            <person name="Patrignani A."/>
            <person name="Gruter S."/>
            <person name="Poveda L."/>
            <person name="Shimizu-Inatsugi R."/>
            <person name="Baeten J."/>
            <person name="Francoijs K.J."/>
            <person name="Nataraja K.N."/>
            <person name="Reddy Y.A.N."/>
            <person name="Phadnis S."/>
            <person name="Ravikumar R.L."/>
            <person name="Schlapbach R."/>
            <person name="Sreeman S.M."/>
            <person name="Shimizu K.K."/>
        </authorList>
    </citation>
    <scope>NUCLEOTIDE SEQUENCE</scope>
</reference>